<dbReference type="PRINTS" id="PR00035">
    <property type="entry name" value="HTHGNTR"/>
</dbReference>
<keyword evidence="1" id="KW-0805">Transcription regulation</keyword>
<evidence type="ECO:0000259" key="4">
    <source>
        <dbReference type="PROSITE" id="PS50949"/>
    </source>
</evidence>
<keyword evidence="2" id="KW-0238">DNA-binding</keyword>
<protein>
    <recommendedName>
        <fullName evidence="4">HTH gntR-type domain-containing protein</fullName>
    </recommendedName>
</protein>
<dbReference type="AlphaFoldDB" id="A0A1U7NE82"/>
<dbReference type="SUPFAM" id="SSF46785">
    <property type="entry name" value="Winged helix' DNA-binding domain"/>
    <property type="match status" value="1"/>
</dbReference>
<dbReference type="RefSeq" id="WP_075820624.1">
    <property type="nucleotide sequence ID" value="NZ_CAJUTZ010000005.1"/>
</dbReference>
<dbReference type="PROSITE" id="PS50949">
    <property type="entry name" value="HTH_GNTR"/>
    <property type="match status" value="1"/>
</dbReference>
<dbReference type="InterPro" id="IPR036388">
    <property type="entry name" value="WH-like_DNA-bd_sf"/>
</dbReference>
<feature type="domain" description="HTH gntR-type" evidence="4">
    <location>
        <begin position="16"/>
        <end position="84"/>
    </location>
</feature>
<dbReference type="InterPro" id="IPR050679">
    <property type="entry name" value="Bact_HTH_transcr_reg"/>
</dbReference>
<keyword evidence="6" id="KW-1185">Reference proteome</keyword>
<dbReference type="InterPro" id="IPR028978">
    <property type="entry name" value="Chorismate_lyase_/UTRA_dom_sf"/>
</dbReference>
<dbReference type="SMART" id="SM00866">
    <property type="entry name" value="UTRA"/>
    <property type="match status" value="1"/>
</dbReference>
<dbReference type="GO" id="GO:0045892">
    <property type="term" value="P:negative regulation of DNA-templated transcription"/>
    <property type="evidence" value="ECO:0007669"/>
    <property type="project" value="TreeGrafter"/>
</dbReference>
<gene>
    <name evidence="5" type="ORF">BO222_09750</name>
</gene>
<dbReference type="GO" id="GO:0003677">
    <property type="term" value="F:DNA binding"/>
    <property type="evidence" value="ECO:0007669"/>
    <property type="project" value="UniProtKB-KW"/>
</dbReference>
<evidence type="ECO:0000313" key="6">
    <source>
        <dbReference type="Proteomes" id="UP000186341"/>
    </source>
</evidence>
<dbReference type="CDD" id="cd07377">
    <property type="entry name" value="WHTH_GntR"/>
    <property type="match status" value="1"/>
</dbReference>
<dbReference type="Gene3D" id="1.10.10.10">
    <property type="entry name" value="Winged helix-like DNA-binding domain superfamily/Winged helix DNA-binding domain"/>
    <property type="match status" value="1"/>
</dbReference>
<keyword evidence="3" id="KW-0804">Transcription</keyword>
<proteinExistence type="predicted"/>
<dbReference type="GO" id="GO:0003700">
    <property type="term" value="F:DNA-binding transcription factor activity"/>
    <property type="evidence" value="ECO:0007669"/>
    <property type="project" value="InterPro"/>
</dbReference>
<dbReference type="Gene3D" id="3.40.1410.10">
    <property type="entry name" value="Chorismate lyase-like"/>
    <property type="match status" value="1"/>
</dbReference>
<dbReference type="PANTHER" id="PTHR44846">
    <property type="entry name" value="MANNOSYL-D-GLYCERATE TRANSPORT/METABOLISM SYSTEM REPRESSOR MNGR-RELATED"/>
    <property type="match status" value="1"/>
</dbReference>
<accession>A0A1U7NE82</accession>
<comment type="caution">
    <text evidence="5">The sequence shown here is derived from an EMBL/GenBank/DDBJ whole genome shotgun (WGS) entry which is preliminary data.</text>
</comment>
<reference evidence="5 6" key="1">
    <citation type="submission" date="2016-11" db="EMBL/GenBank/DDBJ databases">
        <title>Description of two novel members of the family Erysipelotrichaceae: Ileibacterium lipovorans gen. nov., sp. nov. and Dubosiella newyorkensis, gen. nov., sp. nov.</title>
        <authorList>
            <person name="Cox L.M."/>
            <person name="Sohn J."/>
            <person name="Tyrrell K.L."/>
            <person name="Citron D.M."/>
            <person name="Lawson P.A."/>
            <person name="Patel N.B."/>
            <person name="Iizumi T."/>
            <person name="Perez-Perez G.I."/>
            <person name="Goldstein E.J."/>
            <person name="Blaser M.J."/>
        </authorList>
    </citation>
    <scope>NUCLEOTIDE SEQUENCE [LARGE SCALE GENOMIC DNA]</scope>
    <source>
        <strain evidence="5 6">NYU-BL-A3</strain>
    </source>
</reference>
<dbReference type="OrthoDB" id="457376at2"/>
<dbReference type="EMBL" id="MPJW01000189">
    <property type="protein sequence ID" value="OLU37821.1"/>
    <property type="molecule type" value="Genomic_DNA"/>
</dbReference>
<organism evidence="5 6">
    <name type="scientific">Ileibacterium valens</name>
    <dbReference type="NCBI Taxonomy" id="1862668"/>
    <lineage>
        <taxon>Bacteria</taxon>
        <taxon>Bacillati</taxon>
        <taxon>Bacillota</taxon>
        <taxon>Erysipelotrichia</taxon>
        <taxon>Erysipelotrichales</taxon>
        <taxon>Erysipelotrichaceae</taxon>
        <taxon>Ileibacterium</taxon>
    </lineage>
</organism>
<name>A0A1U7NE82_9FIRM</name>
<dbReference type="SMART" id="SM00345">
    <property type="entry name" value="HTH_GNTR"/>
    <property type="match status" value="1"/>
</dbReference>
<dbReference type="PANTHER" id="PTHR44846:SF1">
    <property type="entry name" value="MANNOSYL-D-GLYCERATE TRANSPORT_METABOLISM SYSTEM REPRESSOR MNGR-RELATED"/>
    <property type="match status" value="1"/>
</dbReference>
<dbReference type="Pfam" id="PF00392">
    <property type="entry name" value="GntR"/>
    <property type="match status" value="1"/>
</dbReference>
<dbReference type="Pfam" id="PF07702">
    <property type="entry name" value="UTRA"/>
    <property type="match status" value="1"/>
</dbReference>
<dbReference type="InterPro" id="IPR036390">
    <property type="entry name" value="WH_DNA-bd_sf"/>
</dbReference>
<evidence type="ECO:0000256" key="3">
    <source>
        <dbReference type="ARBA" id="ARBA00023163"/>
    </source>
</evidence>
<dbReference type="InterPro" id="IPR011663">
    <property type="entry name" value="UTRA"/>
</dbReference>
<evidence type="ECO:0000256" key="2">
    <source>
        <dbReference type="ARBA" id="ARBA00023125"/>
    </source>
</evidence>
<evidence type="ECO:0000313" key="5">
    <source>
        <dbReference type="EMBL" id="OLU37821.1"/>
    </source>
</evidence>
<evidence type="ECO:0000256" key="1">
    <source>
        <dbReference type="ARBA" id="ARBA00023015"/>
    </source>
</evidence>
<sequence>MAQTGTELLNFQKGSKALYIQIKELYKEQILNGQIKHGERLDSEAQIQKLFGVSRITARQAILDLEREGLVNRGRGRGTFVIWQSPKQKEEAYEDEHWRIHPCKKKQGELVFQQIVREYPPEEIIGEFNLPEEQMMYCQVQIFGSDNIPLSFSKTWYAGSEKVQEKEGPVSRSEIHQRLLNHVNENQRHYEESLRAMIPDQEVRAALRISDEVPVLCRTRKTTDGARRLLSIELDYSRGDMSSYCLRATSQNTH</sequence>
<dbReference type="GeneID" id="82203441"/>
<dbReference type="InterPro" id="IPR000524">
    <property type="entry name" value="Tscrpt_reg_HTH_GntR"/>
</dbReference>
<dbReference type="SUPFAM" id="SSF64288">
    <property type="entry name" value="Chorismate lyase-like"/>
    <property type="match status" value="1"/>
</dbReference>
<dbReference type="Proteomes" id="UP000186341">
    <property type="component" value="Unassembled WGS sequence"/>
</dbReference>